<sequence>MPAGVIAVLNDNVLGYQKYLEAQKKSSIERKFHPGSNPR</sequence>
<dbReference type="EMBL" id="PKSL01000079">
    <property type="protein sequence ID" value="POW07019.1"/>
    <property type="molecule type" value="Genomic_DNA"/>
</dbReference>
<proteinExistence type="predicted"/>
<evidence type="ECO:0000313" key="1">
    <source>
        <dbReference type="EMBL" id="POW07019.1"/>
    </source>
</evidence>
<accession>A0A2S4VBV1</accession>
<keyword evidence="2" id="KW-1185">Reference proteome</keyword>
<reference evidence="1" key="1">
    <citation type="submission" date="2017-12" db="EMBL/GenBank/DDBJ databases">
        <title>Gene loss provides genomic basis for host adaptation in cereal stripe rust fungi.</title>
        <authorList>
            <person name="Xia C."/>
        </authorList>
    </citation>
    <scope>NUCLEOTIDE SEQUENCE [LARGE SCALE GENOMIC DNA]</scope>
    <source>
        <strain evidence="1">93-210</strain>
    </source>
</reference>
<comment type="caution">
    <text evidence="1">The sequence shown here is derived from an EMBL/GenBank/DDBJ whole genome shotgun (WGS) entry which is preliminary data.</text>
</comment>
<dbReference type="VEuPathDB" id="FungiDB:PSTT_08576"/>
<protein>
    <submittedName>
        <fullName evidence="1">Uncharacterized protein</fullName>
    </submittedName>
</protein>
<dbReference type="VEuPathDB" id="FungiDB:PSHT_07887"/>
<name>A0A2S4VBV1_9BASI</name>
<organism evidence="1 2">
    <name type="scientific">Puccinia striiformis</name>
    <dbReference type="NCBI Taxonomy" id="27350"/>
    <lineage>
        <taxon>Eukaryota</taxon>
        <taxon>Fungi</taxon>
        <taxon>Dikarya</taxon>
        <taxon>Basidiomycota</taxon>
        <taxon>Pucciniomycotina</taxon>
        <taxon>Pucciniomycetes</taxon>
        <taxon>Pucciniales</taxon>
        <taxon>Pucciniaceae</taxon>
        <taxon>Puccinia</taxon>
    </lineage>
</organism>
<dbReference type="Proteomes" id="UP000239156">
    <property type="component" value="Unassembled WGS sequence"/>
</dbReference>
<gene>
    <name evidence="1" type="ORF">PSTT_08576</name>
</gene>
<evidence type="ECO:0000313" key="2">
    <source>
        <dbReference type="Proteomes" id="UP000239156"/>
    </source>
</evidence>